<dbReference type="GO" id="GO:0008286">
    <property type="term" value="P:insulin receptor signaling pathway"/>
    <property type="evidence" value="ECO:0007669"/>
    <property type="project" value="InterPro"/>
</dbReference>
<feature type="region of interest" description="Disordered" evidence="4">
    <location>
        <begin position="580"/>
        <end position="704"/>
    </location>
</feature>
<dbReference type="Pfam" id="PF02174">
    <property type="entry name" value="IRS"/>
    <property type="match status" value="1"/>
</dbReference>
<dbReference type="GO" id="GO:0005158">
    <property type="term" value="F:insulin receptor binding"/>
    <property type="evidence" value="ECO:0007669"/>
    <property type="project" value="InterPro"/>
</dbReference>
<feature type="compositionally biased region" description="Low complexity" evidence="4">
    <location>
        <begin position="1228"/>
        <end position="1241"/>
    </location>
</feature>
<dbReference type="SMART" id="SM01244">
    <property type="entry name" value="IRS"/>
    <property type="match status" value="1"/>
</dbReference>
<dbReference type="PRINTS" id="PR00628">
    <property type="entry name" value="INSULINRSI"/>
</dbReference>
<feature type="compositionally biased region" description="Low complexity" evidence="4">
    <location>
        <begin position="1384"/>
        <end position="1399"/>
    </location>
</feature>
<feature type="non-terminal residue" evidence="6">
    <location>
        <position position="1"/>
    </location>
</feature>
<name>W4VRH4_9DIPT</name>
<feature type="compositionally biased region" description="Low complexity" evidence="4">
    <location>
        <begin position="176"/>
        <end position="185"/>
    </location>
</feature>
<feature type="region of interest" description="Disordered" evidence="4">
    <location>
        <begin position="1227"/>
        <end position="1336"/>
    </location>
</feature>
<reference evidence="6" key="1">
    <citation type="journal article" date="2014" name="Insect Biochem. Mol. Biol.">
        <title>An insight into the sialome of the frog biting fly, Corethrella appendiculata.</title>
        <authorList>
            <person name="Ribeiro J.M.C."/>
            <person name="Chagas A.C."/>
            <person name="Pham V.M."/>
            <person name="Lounibos L.P."/>
            <person name="Calvo E."/>
        </authorList>
    </citation>
    <scope>NUCLEOTIDE SEQUENCE</scope>
    <source>
        <tissue evidence="6">Salivary glands</tissue>
    </source>
</reference>
<organism evidence="6">
    <name type="scientific">Corethrella appendiculata</name>
    <dbReference type="NCBI Taxonomy" id="1370023"/>
    <lineage>
        <taxon>Eukaryota</taxon>
        <taxon>Metazoa</taxon>
        <taxon>Ecdysozoa</taxon>
        <taxon>Arthropoda</taxon>
        <taxon>Hexapoda</taxon>
        <taxon>Insecta</taxon>
        <taxon>Pterygota</taxon>
        <taxon>Neoptera</taxon>
        <taxon>Endopterygota</taxon>
        <taxon>Diptera</taxon>
        <taxon>Nematocera</taxon>
        <taxon>Culicoidea</taxon>
        <taxon>Chaoboridae</taxon>
        <taxon>Corethrella</taxon>
    </lineage>
</organism>
<feature type="compositionally biased region" description="Polar residues" evidence="4">
    <location>
        <begin position="676"/>
        <end position="687"/>
    </location>
</feature>
<evidence type="ECO:0000313" key="6">
    <source>
        <dbReference type="EMBL" id="JAB56419.1"/>
    </source>
</evidence>
<feature type="compositionally biased region" description="Low complexity" evidence="4">
    <location>
        <begin position="1422"/>
        <end position="1441"/>
    </location>
</feature>
<evidence type="ECO:0000259" key="5">
    <source>
        <dbReference type="PROSITE" id="PS51064"/>
    </source>
</evidence>
<dbReference type="GO" id="GO:0030154">
    <property type="term" value="P:cell differentiation"/>
    <property type="evidence" value="ECO:0007669"/>
    <property type="project" value="UniProtKB-KW"/>
</dbReference>
<dbReference type="InterPro" id="IPR039011">
    <property type="entry name" value="IRS"/>
</dbReference>
<feature type="region of interest" description="Disordered" evidence="4">
    <location>
        <begin position="378"/>
        <end position="408"/>
    </location>
</feature>
<dbReference type="Gene3D" id="2.30.29.30">
    <property type="entry name" value="Pleckstrin-homology domain (PH domain)/Phosphotyrosine-binding domain (PTB)"/>
    <property type="match status" value="1"/>
</dbReference>
<dbReference type="SUPFAM" id="SSF50729">
    <property type="entry name" value="PH domain-like"/>
    <property type="match status" value="1"/>
</dbReference>
<feature type="compositionally biased region" description="Low complexity" evidence="4">
    <location>
        <begin position="788"/>
        <end position="804"/>
    </location>
</feature>
<dbReference type="GO" id="GO:0005829">
    <property type="term" value="C:cytosol"/>
    <property type="evidence" value="ECO:0007669"/>
    <property type="project" value="TreeGrafter"/>
</dbReference>
<dbReference type="GO" id="GO:0005886">
    <property type="term" value="C:plasma membrane"/>
    <property type="evidence" value="ECO:0007669"/>
    <property type="project" value="TreeGrafter"/>
</dbReference>
<feature type="region of interest" description="Disordered" evidence="4">
    <location>
        <begin position="785"/>
        <end position="805"/>
    </location>
</feature>
<feature type="region of interest" description="Disordered" evidence="4">
    <location>
        <begin position="532"/>
        <end position="551"/>
    </location>
</feature>
<feature type="region of interest" description="Disordered" evidence="4">
    <location>
        <begin position="1373"/>
        <end position="1441"/>
    </location>
</feature>
<sequence length="1441" mass="157861">EHVWDVFVQRKGLGESYGILGNYRLCITDKTLTLVRLGPAVLQTSNEHRAENVEFSLASIRRCGSSQRYFYLEVGRVSRTGAGEIWMETVDSIIAQNMHTTIMKFLNSRSSKNDNSNAFRTRSSSDTPSKPTTMLQRRQTHTGPKPSPLGGTTIQRDRCDSLPSRNRTISETSTHQQQQQQQQQQLYGGMPPPRTIPSFSRPHSMINRHSHSPPVHSSGAGSTGSDGSSLSIDETDGFSNSLTPDEGNAFPKIINTINSDLPIPEENSDEFIYNYSKENHQRYYTHSSGSLRNYDDFLSHPRGSPAPPGNYMDMCSPGSSPGDPTGNGAYMPMSPGVDFARSLYTSSSGAHSRASSLAEAGDTYVPMSTPSHNEEYIDMESSSRNNGNGGDISSAASSCSITSGTPSTDMRFSEYHLEKVVARFTPSEDDESLDRPLRTYSVGSRLEHTKRKLRVDMLNSENSSTSLRTRAFSVGSRAKVPRSELYKGTSMTQTLTGHTTTTTTGHVQIAPLLSNTNVQYENNNSNIINNNTNINNNRNNGSNSNISSIGKKSSSAPILVKNHGSFDPMDDLMEIDFSQQLSPNSNTNTESASATTTLTKQPTLPVPIKYNNINNNDYMDMSAGSNTNLNSNSQNNNQSHQQQTASSGYVEMRPGHLTSTSSTDEHDYLDMKPGSQLPTKTTSSPIKINSPKKLNNTNSNNNDYMDMSPRTRTIIGRSHTISNDSVDAKLSNDYLNMSPLNCNNNNCSQDKIMMDEDDDDGNDIDNEIVNVVVASTSAPEGYMEMSWNQNKNNNNNNNNNNYSNSKLSVSQARKLMERGNSNQLASDEYINMSFSKEENINETRITSLPIRIKPNNNFNNSNNNNNCNLNQMRLDMEPKINQHKPTSSSSSNIPNYLPLTSNSSLNHQNCSSGSGSSGVSCSPNKNILRSRCDSRDSGIVTPSGSQATIFPFSPGSPTKPFIVPNTEETSNSNVPPRKCLVDATTGTLTLSEMDESDGGPESSEFIVLDQPITIIDQTKILNTDFEMNQLDDLSNNYADMSIEQQQQLHQQEQEKNYSKNINYNNNNDNNKTNLIVSATTSNKVTTKLTTTSTNTSAKSATNIIEYPDYVNCSPTTPTSSSYIPLSPLQTATTTIPLSVTSSSSSMAIDDDAGDYAIMNPATIRKMSNTSTKNEELPPLVNKKSKPLVNSQSVFKPITSTQDEMLLNQKTSNFTKFNRQYSSERRIISTTTLSSSSTSTVTGYEPIQQHPSSRPNSVNSEKIKSTTITTQANRPSSANSDRLPTISTSSSASSTSTLCESKNHSPQASSTMIASRPESVSSLTDQQVTSRPPSVSERELHYASLDLQSAPSAATKMEVDEIFTPSATATAVAQTTTRLSKKNSDGSTSSNSDTNASPNSITQQQISAFTYAQIDFEKSAAHQQQQQQQQQQHPQKQTKVIN</sequence>
<proteinExistence type="evidence at transcript level"/>
<feature type="compositionally biased region" description="Polar residues" evidence="4">
    <location>
        <begin position="108"/>
        <end position="137"/>
    </location>
</feature>
<feature type="region of interest" description="Disordered" evidence="4">
    <location>
        <begin position="880"/>
        <end position="900"/>
    </location>
</feature>
<feature type="compositionally biased region" description="Low complexity" evidence="4">
    <location>
        <begin position="689"/>
        <end position="702"/>
    </location>
</feature>
<evidence type="ECO:0000256" key="2">
    <source>
        <dbReference type="ARBA" id="ARBA00022737"/>
    </source>
</evidence>
<keyword evidence="3" id="KW-0221">Differentiation</keyword>
<evidence type="ECO:0000256" key="1">
    <source>
        <dbReference type="ARBA" id="ARBA00022553"/>
    </source>
</evidence>
<dbReference type="PANTHER" id="PTHR10614:SF13">
    <property type="entry name" value="INSULIN RECEPTOR SUBSTRATE 1"/>
    <property type="match status" value="1"/>
</dbReference>
<feature type="compositionally biased region" description="Low complexity" evidence="4">
    <location>
        <begin position="584"/>
        <end position="599"/>
    </location>
</feature>
<feature type="compositionally biased region" description="Low complexity" evidence="4">
    <location>
        <begin position="608"/>
        <end position="647"/>
    </location>
</feature>
<dbReference type="InterPro" id="IPR011993">
    <property type="entry name" value="PH-like_dom_sf"/>
</dbReference>
<feature type="compositionally biased region" description="Low complexity" evidence="4">
    <location>
        <begin position="1284"/>
        <end position="1296"/>
    </location>
</feature>
<dbReference type="PROSITE" id="PS51064">
    <property type="entry name" value="IRS_PTB"/>
    <property type="match status" value="1"/>
</dbReference>
<feature type="compositionally biased region" description="Low complexity" evidence="4">
    <location>
        <begin position="392"/>
        <end position="403"/>
    </location>
</feature>
<evidence type="ECO:0000256" key="4">
    <source>
        <dbReference type="SAM" id="MobiDB-lite"/>
    </source>
</evidence>
<feature type="compositionally biased region" description="Polar residues" evidence="4">
    <location>
        <begin position="1297"/>
        <end position="1332"/>
    </location>
</feature>
<feature type="compositionally biased region" description="Polar residues" evidence="4">
    <location>
        <begin position="163"/>
        <end position="175"/>
    </location>
</feature>
<dbReference type="GO" id="GO:0043548">
    <property type="term" value="F:phosphatidylinositol 3-kinase binding"/>
    <property type="evidence" value="ECO:0007669"/>
    <property type="project" value="TreeGrafter"/>
</dbReference>
<feature type="region of interest" description="Disordered" evidence="4">
    <location>
        <begin position="108"/>
        <end position="247"/>
    </location>
</feature>
<keyword evidence="1" id="KW-0597">Phosphoprotein</keyword>
<feature type="compositionally biased region" description="Polar residues" evidence="4">
    <location>
        <begin position="1248"/>
        <end position="1281"/>
    </location>
</feature>
<protein>
    <submittedName>
        <fullName evidence="6">Putative insulin receptor substrate phosphotyrosine-binding domain protein</fullName>
    </submittedName>
</protein>
<dbReference type="SMART" id="SM00310">
    <property type="entry name" value="PTBI"/>
    <property type="match status" value="1"/>
</dbReference>
<feature type="domain" description="IRS-type PTB" evidence="5">
    <location>
        <begin position="1"/>
        <end position="113"/>
    </location>
</feature>
<dbReference type="EMBL" id="GANO01003452">
    <property type="protein sequence ID" value="JAB56419.1"/>
    <property type="molecule type" value="mRNA"/>
</dbReference>
<dbReference type="PANTHER" id="PTHR10614">
    <property type="entry name" value="INSULIN RECEPTOR SUBSTRATE"/>
    <property type="match status" value="1"/>
</dbReference>
<dbReference type="InterPro" id="IPR002404">
    <property type="entry name" value="IRS_PTB"/>
</dbReference>
<feature type="compositionally biased region" description="Low complexity" evidence="4">
    <location>
        <begin position="217"/>
        <end position="231"/>
    </location>
</feature>
<keyword evidence="6" id="KW-0675">Receptor</keyword>
<accession>W4VRH4</accession>
<feature type="region of interest" description="Disordered" evidence="4">
    <location>
        <begin position="934"/>
        <end position="978"/>
    </location>
</feature>
<evidence type="ECO:0000256" key="3">
    <source>
        <dbReference type="ARBA" id="ARBA00022782"/>
    </source>
</evidence>
<dbReference type="CDD" id="cd01204">
    <property type="entry name" value="PTB_IRS"/>
    <property type="match status" value="1"/>
</dbReference>
<feature type="compositionally biased region" description="Polar residues" evidence="4">
    <location>
        <begin position="883"/>
        <end position="900"/>
    </location>
</feature>
<feature type="compositionally biased region" description="Polar residues" evidence="4">
    <location>
        <begin position="1400"/>
        <end position="1409"/>
    </location>
</feature>
<keyword evidence="2" id="KW-0677">Repeat</keyword>